<keyword evidence="11 14" id="KW-0472">Membrane</keyword>
<sequence>MGASMPVFAILFGDILGTLSLGDPQQVRSETNFYCLLFVVVGIVIGFATFLQIYTFIVAGERLTMRLRGLAFAAMVQQEIAWFDDKQNNSGSLCARLSGDASKVQGATGQRVGTILQALATLILGVTLSMYYEWRLGLVALVFAPAILIAEYSFEVLQYGQVEGNTKSMEKSTKIAVEAVSNIRTVAGLGTEKTFHDNYMMELQPAHIVALRNSHFRALVYGLATSISYFAFSACMYYGGQLVEQEGIPYADVFKVSQALIFGTSSIANALAFAPNFRKGLVAASKIFQLLDRKPRITDPKGFPDDKWAADGHVSYSDVQFSYPTRSGTRVLRSLNLEVRQGQTVALVGPSGCGKSTCVQLLERFYDPVSGSVMIDQRNIASVTLKTLRSQMGIVSQEPVLFNRSIADNIAYGANTRNVSTDEIIEAAKQANIHNFITSLPLGYETRMGDKGIQLSGGQKQRVAIARALIRNPKILLLDEATSALDTESEKVVQEALDKAKEGRTCITIAHRLSTIQDADVICVIDKGVVSELGTHSQLLSQRGIYYKLHRLQGGQK</sequence>
<evidence type="ECO:0000256" key="14">
    <source>
        <dbReference type="SAM" id="Phobius"/>
    </source>
</evidence>
<dbReference type="SUPFAM" id="SSF52540">
    <property type="entry name" value="P-loop containing nucleoside triphosphate hydrolases"/>
    <property type="match status" value="1"/>
</dbReference>
<gene>
    <name evidence="18" type="ORF">TCEB3V08_LOCUS8748</name>
</gene>
<dbReference type="PANTHER" id="PTHR24221">
    <property type="entry name" value="ATP-BINDING CASSETTE SUB-FAMILY B"/>
    <property type="match status" value="1"/>
</dbReference>
<evidence type="ECO:0000256" key="5">
    <source>
        <dbReference type="ARBA" id="ARBA00022692"/>
    </source>
</evidence>
<keyword evidence="12" id="KW-0325">Glycoprotein</keyword>
<keyword evidence="4" id="KW-0813">Transport</keyword>
<evidence type="ECO:0000256" key="2">
    <source>
        <dbReference type="ARBA" id="ARBA00007577"/>
    </source>
</evidence>
<dbReference type="EMBL" id="OC319986">
    <property type="protein sequence ID" value="CAD7406895.1"/>
    <property type="molecule type" value="Genomic_DNA"/>
</dbReference>
<dbReference type="CDD" id="cd03249">
    <property type="entry name" value="ABC_MTABC3_MDL1_MDL2"/>
    <property type="match status" value="1"/>
</dbReference>
<evidence type="ECO:0000256" key="8">
    <source>
        <dbReference type="ARBA" id="ARBA00022840"/>
    </source>
</evidence>
<dbReference type="GO" id="GO:0017085">
    <property type="term" value="P:response to insecticide"/>
    <property type="evidence" value="ECO:0007669"/>
    <property type="project" value="UniProtKB-ARBA"/>
</dbReference>
<feature type="signal peptide" evidence="15">
    <location>
        <begin position="1"/>
        <end position="20"/>
    </location>
</feature>
<dbReference type="SUPFAM" id="SSF90123">
    <property type="entry name" value="ABC transporter transmembrane region"/>
    <property type="match status" value="1"/>
</dbReference>
<feature type="transmembrane region" description="Helical" evidence="14">
    <location>
        <begin position="218"/>
        <end position="239"/>
    </location>
</feature>
<keyword evidence="7" id="KW-0547">Nucleotide-binding</keyword>
<keyword evidence="9" id="KW-1278">Translocase</keyword>
<dbReference type="GO" id="GO:0008559">
    <property type="term" value="F:ABC-type xenobiotic transporter activity"/>
    <property type="evidence" value="ECO:0007669"/>
    <property type="project" value="UniProtKB-EC"/>
</dbReference>
<evidence type="ECO:0000256" key="12">
    <source>
        <dbReference type="ARBA" id="ARBA00023180"/>
    </source>
</evidence>
<evidence type="ECO:0000256" key="6">
    <source>
        <dbReference type="ARBA" id="ARBA00022737"/>
    </source>
</evidence>
<name>A0A7R9D5E2_TIMCR</name>
<dbReference type="PANTHER" id="PTHR24221:SF645">
    <property type="entry name" value="LP14331P"/>
    <property type="match status" value="1"/>
</dbReference>
<dbReference type="Gene3D" id="1.20.1560.10">
    <property type="entry name" value="ABC transporter type 1, transmembrane domain"/>
    <property type="match status" value="1"/>
</dbReference>
<keyword evidence="10 14" id="KW-1133">Transmembrane helix</keyword>
<dbReference type="PROSITE" id="PS50893">
    <property type="entry name" value="ABC_TRANSPORTER_2"/>
    <property type="match status" value="1"/>
</dbReference>
<feature type="chain" id="PRO_5030927721" description="ABC-type xenobiotic transporter" evidence="15">
    <location>
        <begin position="21"/>
        <end position="557"/>
    </location>
</feature>
<dbReference type="FunFam" id="1.20.1560.10:FF:000009">
    <property type="entry name" value="ABC transporter B family member 1"/>
    <property type="match status" value="1"/>
</dbReference>
<feature type="transmembrane region" description="Helical" evidence="14">
    <location>
        <begin position="32"/>
        <end position="59"/>
    </location>
</feature>
<comment type="similarity">
    <text evidence="2">Belongs to the ABC transporter superfamily. ABCB family. Multidrug resistance exporter (TC 3.A.1.201) subfamily.</text>
</comment>
<feature type="transmembrane region" description="Helical" evidence="14">
    <location>
        <begin position="138"/>
        <end position="157"/>
    </location>
</feature>
<dbReference type="InterPro" id="IPR027417">
    <property type="entry name" value="P-loop_NTPase"/>
</dbReference>
<proteinExistence type="inferred from homology"/>
<feature type="domain" description="ABC transmembrane type-1" evidence="17">
    <location>
        <begin position="1"/>
        <end position="279"/>
    </location>
</feature>
<dbReference type="InterPro" id="IPR003593">
    <property type="entry name" value="AAA+_ATPase"/>
</dbReference>
<evidence type="ECO:0000256" key="7">
    <source>
        <dbReference type="ARBA" id="ARBA00022741"/>
    </source>
</evidence>
<dbReference type="AlphaFoldDB" id="A0A7R9D5E2"/>
<keyword evidence="6" id="KW-0677">Repeat</keyword>
<comment type="subcellular location">
    <subcellularLocation>
        <location evidence="1">Membrane</location>
        <topology evidence="1">Multi-pass membrane protein</topology>
    </subcellularLocation>
</comment>
<dbReference type="FunFam" id="3.40.50.300:FF:000479">
    <property type="entry name" value="Multidrug resistance protein 1A"/>
    <property type="match status" value="1"/>
</dbReference>
<evidence type="ECO:0000256" key="15">
    <source>
        <dbReference type="SAM" id="SignalP"/>
    </source>
</evidence>
<reference evidence="18" key="1">
    <citation type="submission" date="2020-11" db="EMBL/GenBank/DDBJ databases">
        <authorList>
            <person name="Tran Van P."/>
        </authorList>
    </citation>
    <scope>NUCLEOTIDE SEQUENCE</scope>
</reference>
<dbReference type="InterPro" id="IPR003439">
    <property type="entry name" value="ABC_transporter-like_ATP-bd"/>
</dbReference>
<dbReference type="PROSITE" id="PS00211">
    <property type="entry name" value="ABC_TRANSPORTER_1"/>
    <property type="match status" value="1"/>
</dbReference>
<dbReference type="EC" id="7.6.2.2" evidence="3"/>
<evidence type="ECO:0000256" key="1">
    <source>
        <dbReference type="ARBA" id="ARBA00004141"/>
    </source>
</evidence>
<dbReference type="Pfam" id="PF00664">
    <property type="entry name" value="ABC_membrane"/>
    <property type="match status" value="1"/>
</dbReference>
<keyword evidence="8" id="KW-0067">ATP-binding</keyword>
<dbReference type="InterPro" id="IPR011527">
    <property type="entry name" value="ABC1_TM_dom"/>
</dbReference>
<dbReference type="SMART" id="SM00382">
    <property type="entry name" value="AAA"/>
    <property type="match status" value="1"/>
</dbReference>
<feature type="transmembrane region" description="Helical" evidence="14">
    <location>
        <begin position="112"/>
        <end position="132"/>
    </location>
</feature>
<dbReference type="GO" id="GO:0005524">
    <property type="term" value="F:ATP binding"/>
    <property type="evidence" value="ECO:0007669"/>
    <property type="project" value="UniProtKB-KW"/>
</dbReference>
<dbReference type="Gene3D" id="3.40.50.300">
    <property type="entry name" value="P-loop containing nucleotide triphosphate hydrolases"/>
    <property type="match status" value="1"/>
</dbReference>
<dbReference type="InterPro" id="IPR036640">
    <property type="entry name" value="ABC1_TM_sf"/>
</dbReference>
<evidence type="ECO:0000256" key="13">
    <source>
        <dbReference type="ARBA" id="ARBA00034018"/>
    </source>
</evidence>
<evidence type="ECO:0000256" key="9">
    <source>
        <dbReference type="ARBA" id="ARBA00022967"/>
    </source>
</evidence>
<comment type="catalytic activity">
    <reaction evidence="13">
        <text>ATP + H2O + xenobioticSide 1 = ADP + phosphate + xenobioticSide 2.</text>
        <dbReference type="EC" id="7.6.2.2"/>
    </reaction>
</comment>
<organism evidence="18">
    <name type="scientific">Timema cristinae</name>
    <name type="common">Walking stick</name>
    <dbReference type="NCBI Taxonomy" id="61476"/>
    <lineage>
        <taxon>Eukaryota</taxon>
        <taxon>Metazoa</taxon>
        <taxon>Ecdysozoa</taxon>
        <taxon>Arthropoda</taxon>
        <taxon>Hexapoda</taxon>
        <taxon>Insecta</taxon>
        <taxon>Pterygota</taxon>
        <taxon>Neoptera</taxon>
        <taxon>Polyneoptera</taxon>
        <taxon>Phasmatodea</taxon>
        <taxon>Timematodea</taxon>
        <taxon>Timematoidea</taxon>
        <taxon>Timematidae</taxon>
        <taxon>Timema</taxon>
    </lineage>
</organism>
<evidence type="ECO:0000256" key="10">
    <source>
        <dbReference type="ARBA" id="ARBA00022989"/>
    </source>
</evidence>
<evidence type="ECO:0000256" key="3">
    <source>
        <dbReference type="ARBA" id="ARBA00012191"/>
    </source>
</evidence>
<protein>
    <recommendedName>
        <fullName evidence="3">ABC-type xenobiotic transporter</fullName>
        <ecNumber evidence="3">7.6.2.2</ecNumber>
    </recommendedName>
</protein>
<dbReference type="InterPro" id="IPR017871">
    <property type="entry name" value="ABC_transporter-like_CS"/>
</dbReference>
<dbReference type="PROSITE" id="PS50929">
    <property type="entry name" value="ABC_TM1F"/>
    <property type="match status" value="1"/>
</dbReference>
<feature type="domain" description="ABC transporter" evidence="16">
    <location>
        <begin position="314"/>
        <end position="552"/>
    </location>
</feature>
<keyword evidence="5 14" id="KW-0812">Transmembrane</keyword>
<evidence type="ECO:0000259" key="16">
    <source>
        <dbReference type="PROSITE" id="PS50893"/>
    </source>
</evidence>
<evidence type="ECO:0000256" key="4">
    <source>
        <dbReference type="ARBA" id="ARBA00022448"/>
    </source>
</evidence>
<dbReference type="GO" id="GO:0016887">
    <property type="term" value="F:ATP hydrolysis activity"/>
    <property type="evidence" value="ECO:0007669"/>
    <property type="project" value="InterPro"/>
</dbReference>
<dbReference type="Pfam" id="PF00005">
    <property type="entry name" value="ABC_tran"/>
    <property type="match status" value="1"/>
</dbReference>
<accession>A0A7R9D5E2</accession>
<dbReference type="GO" id="GO:0016020">
    <property type="term" value="C:membrane"/>
    <property type="evidence" value="ECO:0007669"/>
    <property type="project" value="UniProtKB-SubCell"/>
</dbReference>
<evidence type="ECO:0000256" key="11">
    <source>
        <dbReference type="ARBA" id="ARBA00023136"/>
    </source>
</evidence>
<dbReference type="CDD" id="cd18578">
    <property type="entry name" value="ABC_6TM_Pgp_ABCB1_D2_like"/>
    <property type="match status" value="1"/>
</dbReference>
<dbReference type="GO" id="GO:0097254">
    <property type="term" value="P:renal tubular secretion"/>
    <property type="evidence" value="ECO:0007669"/>
    <property type="project" value="UniProtKB-ARBA"/>
</dbReference>
<evidence type="ECO:0000313" key="18">
    <source>
        <dbReference type="EMBL" id="CAD7406895.1"/>
    </source>
</evidence>
<dbReference type="InterPro" id="IPR039421">
    <property type="entry name" value="Type_1_exporter"/>
</dbReference>
<keyword evidence="15" id="KW-0732">Signal</keyword>
<evidence type="ECO:0000259" key="17">
    <source>
        <dbReference type="PROSITE" id="PS50929"/>
    </source>
</evidence>